<gene>
    <name evidence="3" type="ORF">Tci_032218</name>
</gene>
<feature type="compositionally biased region" description="Basic and acidic residues" evidence="1">
    <location>
        <begin position="290"/>
        <end position="302"/>
    </location>
</feature>
<comment type="caution">
    <text evidence="3">The sequence shown here is derived from an EMBL/GenBank/DDBJ whole genome shotgun (WGS) entry which is preliminary data.</text>
</comment>
<dbReference type="InterPro" id="IPR057670">
    <property type="entry name" value="SH3_retrovirus"/>
</dbReference>
<evidence type="ECO:0000313" key="3">
    <source>
        <dbReference type="EMBL" id="GEU60240.1"/>
    </source>
</evidence>
<accession>A0A6L2LGF5</accession>
<reference evidence="3" key="1">
    <citation type="journal article" date="2019" name="Sci. Rep.">
        <title>Draft genome of Tanacetum cinerariifolium, the natural source of mosquito coil.</title>
        <authorList>
            <person name="Yamashiro T."/>
            <person name="Shiraishi A."/>
            <person name="Satake H."/>
            <person name="Nakayama K."/>
        </authorList>
    </citation>
    <scope>NUCLEOTIDE SEQUENCE</scope>
</reference>
<feature type="domain" description="Retroviral polymerase SH3-like" evidence="2">
    <location>
        <begin position="123"/>
        <end position="167"/>
    </location>
</feature>
<organism evidence="3">
    <name type="scientific">Tanacetum cinerariifolium</name>
    <name type="common">Dalmatian daisy</name>
    <name type="synonym">Chrysanthemum cinerariifolium</name>
    <dbReference type="NCBI Taxonomy" id="118510"/>
    <lineage>
        <taxon>Eukaryota</taxon>
        <taxon>Viridiplantae</taxon>
        <taxon>Streptophyta</taxon>
        <taxon>Embryophyta</taxon>
        <taxon>Tracheophyta</taxon>
        <taxon>Spermatophyta</taxon>
        <taxon>Magnoliopsida</taxon>
        <taxon>eudicotyledons</taxon>
        <taxon>Gunneridae</taxon>
        <taxon>Pentapetalae</taxon>
        <taxon>asterids</taxon>
        <taxon>campanulids</taxon>
        <taxon>Asterales</taxon>
        <taxon>Asteraceae</taxon>
        <taxon>Asteroideae</taxon>
        <taxon>Anthemideae</taxon>
        <taxon>Anthemidinae</taxon>
        <taxon>Tanacetum</taxon>
    </lineage>
</organism>
<name>A0A6L2LGF5_TANCI</name>
<evidence type="ECO:0000256" key="1">
    <source>
        <dbReference type="SAM" id="MobiDB-lite"/>
    </source>
</evidence>
<evidence type="ECO:0000259" key="2">
    <source>
        <dbReference type="Pfam" id="PF25597"/>
    </source>
</evidence>
<feature type="compositionally biased region" description="Polar residues" evidence="1">
    <location>
        <begin position="246"/>
        <end position="256"/>
    </location>
</feature>
<proteinExistence type="predicted"/>
<sequence>MNRVVEPIRDVNVKQSQLNANYELIFATCKKSMFNGIHDMFLLDFVEITFTIVGNSCPLTRIASANAVPPKKTTSHSVETKKPELKVYNRKPKNVKNVGYPNYSLVYRLQIFKTYDREPLSAHDLYAKANIGIFVGYAPAKKAFIIYNKRTLKTIETNHVTFDELTTLASKQFSSGLRPHSLTPVTSTSGLVLNLVSQQPCIPPNRDAWDRLFQPMFDEYFNPLIIAVSLVPVVTTQRAIDLADSPVSTSIDQDAPSTSISSTQEQEQEHSPNVSQGFEESPKTPIFRNDPLHESLHEDLTS</sequence>
<dbReference type="AlphaFoldDB" id="A0A6L2LGF5"/>
<dbReference type="EMBL" id="BKCJ010004304">
    <property type="protein sequence ID" value="GEU60240.1"/>
    <property type="molecule type" value="Genomic_DNA"/>
</dbReference>
<dbReference type="Pfam" id="PF25597">
    <property type="entry name" value="SH3_retrovirus"/>
    <property type="match status" value="1"/>
</dbReference>
<protein>
    <recommendedName>
        <fullName evidence="2">Retroviral polymerase SH3-like domain-containing protein</fullName>
    </recommendedName>
</protein>
<feature type="region of interest" description="Disordered" evidence="1">
    <location>
        <begin position="245"/>
        <end position="302"/>
    </location>
</feature>